<dbReference type="EMBL" id="ACZL01000016">
    <property type="protein sequence ID" value="EHI55808.1"/>
    <property type="molecule type" value="Genomic_DNA"/>
</dbReference>
<dbReference type="Gene3D" id="3.30.1230.10">
    <property type="entry name" value="YlxR-like"/>
    <property type="match status" value="1"/>
</dbReference>
<feature type="domain" description="YlxR" evidence="1">
    <location>
        <begin position="1"/>
        <end position="72"/>
    </location>
</feature>
<dbReference type="CDD" id="cd00279">
    <property type="entry name" value="YlxR"/>
    <property type="match status" value="1"/>
</dbReference>
<proteinExistence type="predicted"/>
<name>G5GHI3_9FIRM</name>
<evidence type="ECO:0000313" key="2">
    <source>
        <dbReference type="EMBL" id="EHI55808.1"/>
    </source>
</evidence>
<dbReference type="InterPro" id="IPR037465">
    <property type="entry name" value="YlxR"/>
</dbReference>
<keyword evidence="3" id="KW-1185">Reference proteome</keyword>
<dbReference type="Proteomes" id="UP000003011">
    <property type="component" value="Unassembled WGS sequence"/>
</dbReference>
<gene>
    <name evidence="2" type="ORF">HMPREF9333_01023</name>
</gene>
<evidence type="ECO:0000313" key="3">
    <source>
        <dbReference type="Proteomes" id="UP000003011"/>
    </source>
</evidence>
<dbReference type="PATRIC" id="fig|679200.3.peg.1077"/>
<dbReference type="AlphaFoldDB" id="G5GHI3"/>
<dbReference type="Pfam" id="PF04296">
    <property type="entry name" value="YlxR"/>
    <property type="match status" value="1"/>
</dbReference>
<organism evidence="2 3">
    <name type="scientific">Johnsonella ignava ATCC 51276</name>
    <dbReference type="NCBI Taxonomy" id="679200"/>
    <lineage>
        <taxon>Bacteria</taxon>
        <taxon>Bacillati</taxon>
        <taxon>Bacillota</taxon>
        <taxon>Clostridia</taxon>
        <taxon>Lachnospirales</taxon>
        <taxon>Lachnospiraceae</taxon>
        <taxon>Johnsonella</taxon>
    </lineage>
</organism>
<dbReference type="PANTHER" id="PTHR34215:SF1">
    <property type="entry name" value="YLXR DOMAIN-CONTAINING PROTEIN"/>
    <property type="match status" value="1"/>
</dbReference>
<dbReference type="STRING" id="679200.HMPREF9333_01023"/>
<dbReference type="InterPro" id="IPR035931">
    <property type="entry name" value="YlxR-like_sf"/>
</dbReference>
<dbReference type="InterPro" id="IPR007393">
    <property type="entry name" value="YlxR_dom"/>
</dbReference>
<evidence type="ECO:0000259" key="1">
    <source>
        <dbReference type="Pfam" id="PF04296"/>
    </source>
</evidence>
<accession>G5GHI3</accession>
<dbReference type="eggNOG" id="COG2740">
    <property type="taxonomic scope" value="Bacteria"/>
</dbReference>
<dbReference type="SUPFAM" id="SSF64376">
    <property type="entry name" value="YlxR-like"/>
    <property type="match status" value="1"/>
</dbReference>
<protein>
    <recommendedName>
        <fullName evidence="1">YlxR domain-containing protein</fullName>
    </recommendedName>
</protein>
<sequence>MCIGCGIQKDKKEMVRIVRTEDIQIIIDETGKKNGRGAYICKNAECMKKALKSRGLDRSFKIPVSKEVYENLVLQMEDLYG</sequence>
<dbReference type="HOGENOM" id="CLU_147970_2_1_9"/>
<comment type="caution">
    <text evidence="2">The sequence shown here is derived from an EMBL/GenBank/DDBJ whole genome shotgun (WGS) entry which is preliminary data.</text>
</comment>
<reference evidence="2 3" key="1">
    <citation type="submission" date="2011-08" db="EMBL/GenBank/DDBJ databases">
        <title>The Genome Sequence of Johnsonella ignava ATCC 51276.</title>
        <authorList>
            <consortium name="The Broad Institute Genome Sequencing Platform"/>
            <person name="Earl A."/>
            <person name="Ward D."/>
            <person name="Feldgarden M."/>
            <person name="Gevers D."/>
            <person name="Izard J."/>
            <person name="Blanton J.M."/>
            <person name="Baranova O.V."/>
            <person name="Dewhirst F.E."/>
            <person name="Young S.K."/>
            <person name="Zeng Q."/>
            <person name="Gargeya S."/>
            <person name="Fitzgerald M."/>
            <person name="Haas B."/>
            <person name="Abouelleil A."/>
            <person name="Alvarado L."/>
            <person name="Arachchi H.M."/>
            <person name="Berlin A."/>
            <person name="Brown A."/>
            <person name="Chapman S.B."/>
            <person name="Chen Z."/>
            <person name="Dunbar C."/>
            <person name="Freedman E."/>
            <person name="Gearin G."/>
            <person name="Gellesch M."/>
            <person name="Goldberg J."/>
            <person name="Griggs A."/>
            <person name="Gujja S."/>
            <person name="Heiman D."/>
            <person name="Howarth C."/>
            <person name="Larson L."/>
            <person name="Lui A."/>
            <person name="MacDonald P.J.P."/>
            <person name="Montmayeur A."/>
            <person name="Murphy C."/>
            <person name="Neiman D."/>
            <person name="Pearson M."/>
            <person name="Priest M."/>
            <person name="Roberts A."/>
            <person name="Saif S."/>
            <person name="Shea T."/>
            <person name="Shenoy N."/>
            <person name="Sisk P."/>
            <person name="Stolte C."/>
            <person name="Sykes S."/>
            <person name="Wortman J."/>
            <person name="Nusbaum C."/>
            <person name="Birren B."/>
        </authorList>
    </citation>
    <scope>NUCLEOTIDE SEQUENCE [LARGE SCALE GENOMIC DNA]</scope>
    <source>
        <strain evidence="2 3">ATCC 51276</strain>
    </source>
</reference>
<dbReference type="NCBIfam" id="NF047356">
    <property type="entry name" value="RNA_bind_RnpM"/>
    <property type="match status" value="1"/>
</dbReference>
<dbReference type="PANTHER" id="PTHR34215">
    <property type="entry name" value="BLL0784 PROTEIN"/>
    <property type="match status" value="1"/>
</dbReference>